<name>A0ABY2DMQ0_9FLAO</name>
<dbReference type="RefSeq" id="WP_132072576.1">
    <property type="nucleotide sequence ID" value="NZ_SMLH01000012.1"/>
</dbReference>
<protein>
    <submittedName>
        <fullName evidence="1">Uncharacterized protein</fullName>
    </submittedName>
</protein>
<dbReference type="EMBL" id="SMLH01000012">
    <property type="protein sequence ID" value="TDE27064.1"/>
    <property type="molecule type" value="Genomic_DNA"/>
</dbReference>
<dbReference type="Proteomes" id="UP000294685">
    <property type="component" value="Unassembled WGS sequence"/>
</dbReference>
<evidence type="ECO:0000313" key="1">
    <source>
        <dbReference type="EMBL" id="TDE27064.1"/>
    </source>
</evidence>
<gene>
    <name evidence="1" type="ORF">E0I61_15570</name>
</gene>
<sequence>MKTQQKSMKEEIINWINNIHQIDGIPPKEVIAFNFGIYEDETGYKMYLVGGFEYDENNDDWASIELPKELHRYLNLPVKLQSETWDFILDYCANTLIELETEGKLNNPLLQNAIAITTGFDDGDLIKIR</sequence>
<accession>A0ABY2DMQ0</accession>
<proteinExistence type="predicted"/>
<reference evidence="1 2" key="1">
    <citation type="submission" date="2019-03" db="EMBL/GenBank/DDBJ databases">
        <title>Novel species of Flavobacterium.</title>
        <authorList>
            <person name="Liu Q."/>
            <person name="Xin Y.-H."/>
        </authorList>
    </citation>
    <scope>NUCLEOTIDE SEQUENCE [LARGE SCALE GENOMIC DNA]</scope>
    <source>
        <strain evidence="1 2">LB2P22</strain>
    </source>
</reference>
<comment type="caution">
    <text evidence="1">The sequence shown here is derived from an EMBL/GenBank/DDBJ whole genome shotgun (WGS) entry which is preliminary data.</text>
</comment>
<keyword evidence="2" id="KW-1185">Reference proteome</keyword>
<organism evidence="1 2">
    <name type="scientific">Flavobacterium ranwuense</name>
    <dbReference type="NCBI Taxonomy" id="2541725"/>
    <lineage>
        <taxon>Bacteria</taxon>
        <taxon>Pseudomonadati</taxon>
        <taxon>Bacteroidota</taxon>
        <taxon>Flavobacteriia</taxon>
        <taxon>Flavobacteriales</taxon>
        <taxon>Flavobacteriaceae</taxon>
        <taxon>Flavobacterium</taxon>
    </lineage>
</organism>
<evidence type="ECO:0000313" key="2">
    <source>
        <dbReference type="Proteomes" id="UP000294685"/>
    </source>
</evidence>